<dbReference type="Pfam" id="PF00595">
    <property type="entry name" value="PDZ"/>
    <property type="match status" value="1"/>
</dbReference>
<proteinExistence type="inferred from homology"/>
<dbReference type="SMART" id="SM00245">
    <property type="entry name" value="TSPc"/>
    <property type="match status" value="1"/>
</dbReference>
<protein>
    <submittedName>
        <fullName evidence="9">Carboxy terminal-processing peptidase</fullName>
    </submittedName>
</protein>
<dbReference type="InterPro" id="IPR036034">
    <property type="entry name" value="PDZ_sf"/>
</dbReference>
<organism evidence="9 10">
    <name type="scientific">Rhizobium indicum</name>
    <dbReference type="NCBI Taxonomy" id="2583231"/>
    <lineage>
        <taxon>Bacteria</taxon>
        <taxon>Pseudomonadati</taxon>
        <taxon>Pseudomonadota</taxon>
        <taxon>Alphaproteobacteria</taxon>
        <taxon>Hyphomicrobiales</taxon>
        <taxon>Rhizobiaceae</taxon>
        <taxon>Rhizobium/Agrobacterium group</taxon>
        <taxon>Rhizobium</taxon>
    </lineage>
</organism>
<evidence type="ECO:0000256" key="2">
    <source>
        <dbReference type="ARBA" id="ARBA00022670"/>
    </source>
</evidence>
<keyword evidence="4 5" id="KW-0720">Serine protease</keyword>
<dbReference type="SUPFAM" id="SSF50156">
    <property type="entry name" value="PDZ domain-like"/>
    <property type="match status" value="1"/>
</dbReference>
<dbReference type="InterPro" id="IPR029045">
    <property type="entry name" value="ClpP/crotonase-like_dom_sf"/>
</dbReference>
<dbReference type="RefSeq" id="WP_138330700.1">
    <property type="nucleotide sequence ID" value="NZ_CP054022.1"/>
</dbReference>
<dbReference type="Pfam" id="PF17804">
    <property type="entry name" value="TSP_NTD"/>
    <property type="match status" value="1"/>
</dbReference>
<geneLocation type="plasmid" evidence="9 10">
    <name>pPR12A201</name>
</geneLocation>
<evidence type="ECO:0000256" key="4">
    <source>
        <dbReference type="ARBA" id="ARBA00022825"/>
    </source>
</evidence>
<dbReference type="SUPFAM" id="SSF52096">
    <property type="entry name" value="ClpP/crotonase"/>
    <property type="match status" value="1"/>
</dbReference>
<dbReference type="Pfam" id="PF11818">
    <property type="entry name" value="DUF3340"/>
    <property type="match status" value="1"/>
</dbReference>
<sequence length="704" mass="77056">MRIAYFFLGAFLAIAQSAYAEVASPPALAPLKRQAQAAELSAQFLSRYSYKPVPLDDALSARIMDQFIKSLDPDRMLFLQADIDKFMSDRSEIDDAIERKDLKIPFAIFNAYEQRVVDRMNYARSLLKQDFDFSAQENYSVLRDKAPWSQSEAESNELWRKRVKSDWLRLKLGGKNDAAIRETLDKRYENILERAYKFKSDDVFQSFMDAYSTSIDPHTDYFGAAASADFNVSMKLSLFGIGAVLQERDDYTTIRELVPGGPAQLSGKLAVGDRITGVGQGKDGAIKEVVGTRLDEVVQMIRGKKGSVVRLDILPADAGADGTHRVISLVRDKISLDKQAARKTVLSVKVGDATRKIGIITLPVFYEDFEAKRKGDQDYKSASRDVAKLLDELKEEKVDSVLIDLRNNGGGSLDEAIDLTGLFIGNGPVVQQRGSDGKVDVRSSELAAPVWAGPMGVLINRGSASASEIFAAAIQDYGRGVIVGEPSFGKGTVQTVVDLDQIVRNSKPELGELKVTIAQFFRVNGGTTQLHGVTPDIGLPGLSDPTSFGETSYDNALPWAQIKPAKYTAADTVTTLLPTLQSRHDARIESDPDFQRLIKDIADLKAQREKGIVSLNEAERRKEATAREKRFKDRAQASGGEDLGDDGLEAGERSLSADIAIENARKNAKDVLLDEAAAILADEADLQQGALKAATKQTGKTDGK</sequence>
<feature type="chain" id="PRO_5046208503" evidence="7">
    <location>
        <begin position="21"/>
        <end position="704"/>
    </location>
</feature>
<dbReference type="PROSITE" id="PS50106">
    <property type="entry name" value="PDZ"/>
    <property type="match status" value="1"/>
</dbReference>
<feature type="region of interest" description="Disordered" evidence="6">
    <location>
        <begin position="620"/>
        <end position="649"/>
    </location>
</feature>
<keyword evidence="9" id="KW-0614">Plasmid</keyword>
<evidence type="ECO:0000259" key="8">
    <source>
        <dbReference type="PROSITE" id="PS50106"/>
    </source>
</evidence>
<dbReference type="Pfam" id="PF03572">
    <property type="entry name" value="Peptidase_S41"/>
    <property type="match status" value="1"/>
</dbReference>
<keyword evidence="2 5" id="KW-0645">Protease</keyword>
<comment type="similarity">
    <text evidence="1 5">Belongs to the peptidase S41A family.</text>
</comment>
<keyword evidence="3 5" id="KW-0378">Hydrolase</keyword>
<reference evidence="9 10" key="1">
    <citation type="submission" date="2020-05" db="EMBL/GenBank/DDBJ databases">
        <title>Genome sequences of pea root nodulating Rhizobium spp.</title>
        <authorList>
            <person name="Rahi P."/>
        </authorList>
    </citation>
    <scope>NUCLEOTIDE SEQUENCE [LARGE SCALE GENOMIC DNA]</scope>
    <source>
        <strain evidence="10">JKLM 12A2</strain>
        <plasmid evidence="9 10">pPR12A201</plasmid>
    </source>
</reference>
<dbReference type="PANTHER" id="PTHR32060">
    <property type="entry name" value="TAIL-SPECIFIC PROTEASE"/>
    <property type="match status" value="1"/>
</dbReference>
<dbReference type="InterPro" id="IPR001478">
    <property type="entry name" value="PDZ"/>
</dbReference>
<dbReference type="SMART" id="SM00228">
    <property type="entry name" value="PDZ"/>
    <property type="match status" value="1"/>
</dbReference>
<feature type="domain" description="PDZ" evidence="8">
    <location>
        <begin position="231"/>
        <end position="308"/>
    </location>
</feature>
<dbReference type="Proteomes" id="UP000305673">
    <property type="component" value="Plasmid pPR12A201"/>
</dbReference>
<feature type="signal peptide" evidence="7">
    <location>
        <begin position="1"/>
        <end position="20"/>
    </location>
</feature>
<evidence type="ECO:0000256" key="6">
    <source>
        <dbReference type="SAM" id="MobiDB-lite"/>
    </source>
</evidence>
<dbReference type="InterPro" id="IPR040573">
    <property type="entry name" value="TSP_N"/>
</dbReference>
<evidence type="ECO:0000256" key="1">
    <source>
        <dbReference type="ARBA" id="ARBA00009179"/>
    </source>
</evidence>
<dbReference type="EMBL" id="CP054022">
    <property type="protein sequence ID" value="QKK19772.1"/>
    <property type="molecule type" value="Genomic_DNA"/>
</dbReference>
<dbReference type="PANTHER" id="PTHR32060:SF22">
    <property type="entry name" value="CARBOXYL-TERMINAL-PROCESSING PEPTIDASE 3, CHLOROPLASTIC"/>
    <property type="match status" value="1"/>
</dbReference>
<name>A0ABX6PM80_9HYPH</name>
<dbReference type="CDD" id="cd07560">
    <property type="entry name" value="Peptidase_S41_CPP"/>
    <property type="match status" value="1"/>
</dbReference>
<dbReference type="Gene3D" id="3.90.226.10">
    <property type="entry name" value="2-enoyl-CoA Hydratase, Chain A, domain 1"/>
    <property type="match status" value="1"/>
</dbReference>
<dbReference type="InterPro" id="IPR005151">
    <property type="entry name" value="Tail-specific_protease"/>
</dbReference>
<feature type="compositionally biased region" description="Basic and acidic residues" evidence="6">
    <location>
        <begin position="620"/>
        <end position="635"/>
    </location>
</feature>
<evidence type="ECO:0000256" key="7">
    <source>
        <dbReference type="SAM" id="SignalP"/>
    </source>
</evidence>
<accession>A0ABX6PM80</accession>
<dbReference type="NCBIfam" id="TIGR00225">
    <property type="entry name" value="prc"/>
    <property type="match status" value="1"/>
</dbReference>
<dbReference type="InterPro" id="IPR004447">
    <property type="entry name" value="Peptidase_S41A"/>
</dbReference>
<keyword evidence="10" id="KW-1185">Reference proteome</keyword>
<dbReference type="CDD" id="cd06782">
    <property type="entry name" value="cpPDZ_CPP-like"/>
    <property type="match status" value="1"/>
</dbReference>
<gene>
    <name evidence="9" type="ORF">FFM53_025290</name>
</gene>
<dbReference type="Gene3D" id="2.30.42.10">
    <property type="match status" value="1"/>
</dbReference>
<keyword evidence="7" id="KW-0732">Signal</keyword>
<evidence type="ECO:0000313" key="10">
    <source>
        <dbReference type="Proteomes" id="UP000305673"/>
    </source>
</evidence>
<evidence type="ECO:0000256" key="5">
    <source>
        <dbReference type="RuleBase" id="RU004404"/>
    </source>
</evidence>
<evidence type="ECO:0000256" key="3">
    <source>
        <dbReference type="ARBA" id="ARBA00022801"/>
    </source>
</evidence>
<evidence type="ECO:0000313" key="9">
    <source>
        <dbReference type="EMBL" id="QKK19772.1"/>
    </source>
</evidence>
<dbReference type="InterPro" id="IPR020992">
    <property type="entry name" value="Tail_Prtase_C"/>
</dbReference>